<dbReference type="AlphaFoldDB" id="A0A2N9X682"/>
<reference evidence="2" key="1">
    <citation type="journal article" date="2017" name="MBio">
        <title>Type VI secretion-mediated competition in the bee gut microbiome.</title>
        <authorList>
            <person name="Steele M.I."/>
            <person name="Kwong W.K."/>
            <person name="Powell J.E."/>
            <person name="Whiteley M."/>
            <person name="Moran N.A."/>
        </authorList>
    </citation>
    <scope>NUCLEOTIDE SEQUENCE [LARGE SCALE GENOMIC DNA]</scope>
    <source>
        <strain evidence="2">WkB273</strain>
    </source>
</reference>
<gene>
    <name evidence="2" type="ORF">BHC54_09220</name>
</gene>
<accession>A0A2N9X682</accession>
<dbReference type="Proteomes" id="UP000230202">
    <property type="component" value="Unassembled WGS sequence"/>
</dbReference>
<sequence length="92" mass="10400">MATVTIPLNAAPNQTVSFVMDNKRWLVTLNSRLGNLYASIENDRDGVIINNRICLNKTPLSKNLVFIDTDGNQDPFYTGLNSRFFLVYTNET</sequence>
<proteinExistence type="predicted"/>
<evidence type="ECO:0000313" key="3">
    <source>
        <dbReference type="Proteomes" id="UP000230202"/>
    </source>
</evidence>
<evidence type="ECO:0000259" key="1">
    <source>
        <dbReference type="Pfam" id="PF22479"/>
    </source>
</evidence>
<dbReference type="EMBL" id="MEIL01000029">
    <property type="protein sequence ID" value="PIT38685.1"/>
    <property type="molecule type" value="Genomic_DNA"/>
</dbReference>
<comment type="caution">
    <text evidence="2">The sequence shown here is derived from an EMBL/GenBank/DDBJ whole genome shotgun (WGS) entry which is preliminary data.</text>
</comment>
<name>A0A2N9X682_9NEIS</name>
<evidence type="ECO:0000313" key="2">
    <source>
        <dbReference type="EMBL" id="PIT38685.1"/>
    </source>
</evidence>
<keyword evidence="3" id="KW-1185">Reference proteome</keyword>
<protein>
    <recommendedName>
        <fullName evidence="1">Cyanophage baseplate Pam3 plug gp18 domain-containing protein</fullName>
    </recommendedName>
</protein>
<organism evidence="2 3">
    <name type="scientific">Snodgrassella alvi</name>
    <dbReference type="NCBI Taxonomy" id="1196083"/>
    <lineage>
        <taxon>Bacteria</taxon>
        <taxon>Pseudomonadati</taxon>
        <taxon>Pseudomonadota</taxon>
        <taxon>Betaproteobacteria</taxon>
        <taxon>Neisseriales</taxon>
        <taxon>Neisseriaceae</taxon>
        <taxon>Snodgrassella</taxon>
    </lineage>
</organism>
<dbReference type="RefSeq" id="WP_100152566.1">
    <property type="nucleotide sequence ID" value="NZ_MEIL01000029.1"/>
</dbReference>
<dbReference type="Pfam" id="PF22479">
    <property type="entry name" value="Pam3_gp18"/>
    <property type="match status" value="1"/>
</dbReference>
<dbReference type="InterPro" id="IPR054252">
    <property type="entry name" value="Pam3_gp18"/>
</dbReference>
<feature type="domain" description="Cyanophage baseplate Pam3 plug gp18" evidence="1">
    <location>
        <begin position="5"/>
        <end position="90"/>
    </location>
</feature>